<name>A0A8S5S571_9CAUD</name>
<organism evidence="1">
    <name type="scientific">Caudovirales sp. ctaix4</name>
    <dbReference type="NCBI Taxonomy" id="2827635"/>
    <lineage>
        <taxon>Viruses</taxon>
        <taxon>Duplodnaviria</taxon>
        <taxon>Heunggongvirae</taxon>
        <taxon>Uroviricota</taxon>
        <taxon>Caudoviricetes</taxon>
    </lineage>
</organism>
<dbReference type="EMBL" id="BK032533">
    <property type="protein sequence ID" value="DAF46188.1"/>
    <property type="molecule type" value="Genomic_DNA"/>
</dbReference>
<sequence length="136" mass="16092">MRMRLRKGQRRSEGDYVMTKYDQAMLHQEKLERIRAEISKRKKRKRRMKAAKKAMKEFLVCTGAAIAMSAGLFCAFLFDPYQPPEPEPKMIQAIGGDYYYSEEDYEDYLREKEEYMKEEVSNESDKLQSWNAGHAD</sequence>
<protein>
    <submittedName>
        <fullName evidence="1">Uncharacterized protein</fullName>
    </submittedName>
</protein>
<reference evidence="1" key="1">
    <citation type="journal article" date="2021" name="Proc. Natl. Acad. Sci. U.S.A.">
        <title>A Catalog of Tens of Thousands of Viruses from Human Metagenomes Reveals Hidden Associations with Chronic Diseases.</title>
        <authorList>
            <person name="Tisza M.J."/>
            <person name="Buck C.B."/>
        </authorList>
    </citation>
    <scope>NUCLEOTIDE SEQUENCE</scope>
    <source>
        <strain evidence="1">Ctaix4</strain>
    </source>
</reference>
<proteinExistence type="predicted"/>
<accession>A0A8S5S571</accession>
<evidence type="ECO:0000313" key="1">
    <source>
        <dbReference type="EMBL" id="DAF46188.1"/>
    </source>
</evidence>